<name>A0ABT2JTC5_9ACTN</name>
<comment type="caution">
    <text evidence="1">The sequence shown here is derived from an EMBL/GenBank/DDBJ whole genome shotgun (WGS) entry which is preliminary data.</text>
</comment>
<dbReference type="RefSeq" id="WP_260218464.1">
    <property type="nucleotide sequence ID" value="NZ_JAJAGO010000006.1"/>
</dbReference>
<accession>A0ABT2JTC5</accession>
<evidence type="ECO:0000313" key="1">
    <source>
        <dbReference type="EMBL" id="MCT2591137.1"/>
    </source>
</evidence>
<keyword evidence="2" id="KW-1185">Reference proteome</keyword>
<evidence type="ECO:0000313" key="2">
    <source>
        <dbReference type="Proteomes" id="UP001156389"/>
    </source>
</evidence>
<dbReference type="Proteomes" id="UP001156389">
    <property type="component" value="Unassembled WGS sequence"/>
</dbReference>
<proteinExistence type="predicted"/>
<reference evidence="1 2" key="1">
    <citation type="submission" date="2021-10" db="EMBL/GenBank/DDBJ databases">
        <title>Streptomyces gossypii sp. nov., isolated from soil collected from cotton field.</title>
        <authorList>
            <person name="Ge X."/>
            <person name="Chen X."/>
            <person name="Liu W."/>
        </authorList>
    </citation>
    <scope>NUCLEOTIDE SEQUENCE [LARGE SCALE GENOMIC DNA]</scope>
    <source>
        <strain evidence="1 2">N2-109</strain>
    </source>
</reference>
<organism evidence="1 2">
    <name type="scientific">Streptomyces gossypii</name>
    <dbReference type="NCBI Taxonomy" id="2883101"/>
    <lineage>
        <taxon>Bacteria</taxon>
        <taxon>Bacillati</taxon>
        <taxon>Actinomycetota</taxon>
        <taxon>Actinomycetes</taxon>
        <taxon>Kitasatosporales</taxon>
        <taxon>Streptomycetaceae</taxon>
        <taxon>Streptomyces</taxon>
    </lineage>
</organism>
<sequence length="103" mass="11296">MKRIHPATIAGLTAKVIFREESWTTCRLSRHEVGTVVSLYRGNGVRSVVLTAIRIEDVPGDTFGWVIGTAVDLATGEPEDFKVRGNLCVLTRCDLYYLPGDGS</sequence>
<protein>
    <submittedName>
        <fullName evidence="1">Uncharacterized protein</fullName>
    </submittedName>
</protein>
<dbReference type="EMBL" id="JAJAGO010000006">
    <property type="protein sequence ID" value="MCT2591137.1"/>
    <property type="molecule type" value="Genomic_DNA"/>
</dbReference>
<gene>
    <name evidence="1" type="ORF">LHJ74_14680</name>
</gene>